<comment type="caution">
    <text evidence="1">The sequence shown here is derived from an EMBL/GenBank/DDBJ whole genome shotgun (WGS) entry which is preliminary data.</text>
</comment>
<accession>A0A7X6DVW7</accession>
<keyword evidence="2" id="KW-1185">Reference proteome</keyword>
<evidence type="ECO:0000313" key="1">
    <source>
        <dbReference type="EMBL" id="NKE73683.1"/>
    </source>
</evidence>
<evidence type="ECO:0008006" key="3">
    <source>
        <dbReference type="Google" id="ProtNLM"/>
    </source>
</evidence>
<name>A0A7X6DVW7_9BACT</name>
<gene>
    <name evidence="1" type="ORF">MNODULE_23290</name>
</gene>
<reference evidence="1 2" key="1">
    <citation type="journal article" date="2020" name="Nature">
        <title>Bacterial chemolithoautotrophy via manganese oxidation.</title>
        <authorList>
            <person name="Yu H."/>
            <person name="Leadbetter J.R."/>
        </authorList>
    </citation>
    <scope>NUCLEOTIDE SEQUENCE [LARGE SCALE GENOMIC DNA]</scope>
    <source>
        <strain evidence="1 2">Mn-1</strain>
    </source>
</reference>
<dbReference type="RefSeq" id="WP_168063647.1">
    <property type="nucleotide sequence ID" value="NZ_VTOW01000010.1"/>
</dbReference>
<organism evidence="1 2">
    <name type="scientific">Candidatus Manganitrophus noduliformans</name>
    <dbReference type="NCBI Taxonomy" id="2606439"/>
    <lineage>
        <taxon>Bacteria</taxon>
        <taxon>Pseudomonadati</taxon>
        <taxon>Nitrospirota</taxon>
        <taxon>Nitrospiria</taxon>
        <taxon>Candidatus Troglogloeales</taxon>
        <taxon>Candidatus Manganitrophaceae</taxon>
        <taxon>Candidatus Manganitrophus</taxon>
    </lineage>
</organism>
<dbReference type="EMBL" id="VTOW01000010">
    <property type="protein sequence ID" value="NKE73683.1"/>
    <property type="molecule type" value="Genomic_DNA"/>
</dbReference>
<proteinExistence type="predicted"/>
<sequence>MSYVKGFILLLLVALPLMVPGKAVAYNEDSRIHFEALFQVLERDIEEEATQFLGENFPEEIASAESLRLLGKLSIQVIDPVEIYGLIGGADVEIDEFGFSSDFETAYGAGTRVILFRDRNPRRPYQVFVDYHFLKYEVDDEINFTPTDDAGNVIVNEIVREEIDWLEHVLKLGVMGRYFEFEPYGGIQFSIVRGDDRINSPTQRIDLDLDNDDTFGVFLGTLYYLSPSDRAALFVEASMFDQYSLAGGIRVGF</sequence>
<protein>
    <recommendedName>
        <fullName evidence="3">Outer membrane protein beta-barrel domain-containing protein</fullName>
    </recommendedName>
</protein>
<dbReference type="Proteomes" id="UP000534783">
    <property type="component" value="Unassembled WGS sequence"/>
</dbReference>
<evidence type="ECO:0000313" key="2">
    <source>
        <dbReference type="Proteomes" id="UP000534783"/>
    </source>
</evidence>
<dbReference type="AlphaFoldDB" id="A0A7X6DVW7"/>